<dbReference type="InterPro" id="IPR029016">
    <property type="entry name" value="GAF-like_dom_sf"/>
</dbReference>
<dbReference type="Pfam" id="PF13185">
    <property type="entry name" value="GAF_2"/>
    <property type="match status" value="2"/>
</dbReference>
<dbReference type="Gene3D" id="1.20.5.1930">
    <property type="match status" value="1"/>
</dbReference>
<evidence type="ECO:0000259" key="11">
    <source>
        <dbReference type="SMART" id="SM00065"/>
    </source>
</evidence>
<dbReference type="SUPFAM" id="SSF55781">
    <property type="entry name" value="GAF domain-like"/>
    <property type="match status" value="2"/>
</dbReference>
<dbReference type="GO" id="GO:0016020">
    <property type="term" value="C:membrane"/>
    <property type="evidence" value="ECO:0007669"/>
    <property type="project" value="InterPro"/>
</dbReference>
<accession>A0A9W6UK40</accession>
<dbReference type="Pfam" id="PF07730">
    <property type="entry name" value="HisKA_3"/>
    <property type="match status" value="1"/>
</dbReference>
<dbReference type="SUPFAM" id="SSF55874">
    <property type="entry name" value="ATPase domain of HSP90 chaperone/DNA topoisomerase II/histidine kinase"/>
    <property type="match status" value="1"/>
</dbReference>
<dbReference type="GO" id="GO:0046983">
    <property type="term" value="F:protein dimerization activity"/>
    <property type="evidence" value="ECO:0007669"/>
    <property type="project" value="InterPro"/>
</dbReference>
<dbReference type="CDD" id="cd16917">
    <property type="entry name" value="HATPase_UhpB-NarQ-NarX-like"/>
    <property type="match status" value="1"/>
</dbReference>
<dbReference type="RefSeq" id="WP_285761081.1">
    <property type="nucleotide sequence ID" value="NZ_BSQG01000007.1"/>
</dbReference>
<dbReference type="FunFam" id="3.30.450.40:FF:000052">
    <property type="entry name" value="Oxygen sensor histidine kinase response regulator DevS/DosS"/>
    <property type="match status" value="1"/>
</dbReference>
<keyword evidence="4" id="KW-0597">Phosphoprotein</keyword>
<keyword evidence="8" id="KW-0460">Magnesium</keyword>
<dbReference type="Gene3D" id="3.30.565.10">
    <property type="entry name" value="Histidine kinase-like ATPase, C-terminal domain"/>
    <property type="match status" value="1"/>
</dbReference>
<dbReference type="GO" id="GO:0000287">
    <property type="term" value="F:magnesium ion binding"/>
    <property type="evidence" value="ECO:0007669"/>
    <property type="project" value="UniProtKB-ARBA"/>
</dbReference>
<evidence type="ECO:0000259" key="12">
    <source>
        <dbReference type="SMART" id="SM00387"/>
    </source>
</evidence>
<dbReference type="InterPro" id="IPR011712">
    <property type="entry name" value="Sig_transdc_His_kin_sub3_dim/P"/>
</dbReference>
<evidence type="ECO:0000256" key="10">
    <source>
        <dbReference type="ARBA" id="ARBA00023012"/>
    </source>
</evidence>
<evidence type="ECO:0000313" key="13">
    <source>
        <dbReference type="EMBL" id="GLU49534.1"/>
    </source>
</evidence>
<reference evidence="13" key="1">
    <citation type="submission" date="2023-02" db="EMBL/GenBank/DDBJ databases">
        <title>Nocardiopsis ansamitocini NBRC 112285.</title>
        <authorList>
            <person name="Ichikawa N."/>
            <person name="Sato H."/>
            <person name="Tonouchi N."/>
        </authorList>
    </citation>
    <scope>NUCLEOTIDE SEQUENCE</scope>
    <source>
        <strain evidence="13">NBRC 112285</strain>
    </source>
</reference>
<keyword evidence="3" id="KW-0963">Cytoplasm</keyword>
<comment type="caution">
    <text evidence="13">The sequence shown here is derived from an EMBL/GenBank/DDBJ whole genome shotgun (WGS) entry which is preliminary data.</text>
</comment>
<dbReference type="EMBL" id="BSQG01000007">
    <property type="protein sequence ID" value="GLU49534.1"/>
    <property type="molecule type" value="Genomic_DNA"/>
</dbReference>
<evidence type="ECO:0000256" key="5">
    <source>
        <dbReference type="ARBA" id="ARBA00022679"/>
    </source>
</evidence>
<evidence type="ECO:0000256" key="3">
    <source>
        <dbReference type="ARBA" id="ARBA00022490"/>
    </source>
</evidence>
<organism evidence="13 14">
    <name type="scientific">Nocardiopsis ansamitocini</name>
    <dbReference type="NCBI Taxonomy" id="1670832"/>
    <lineage>
        <taxon>Bacteria</taxon>
        <taxon>Bacillati</taxon>
        <taxon>Actinomycetota</taxon>
        <taxon>Actinomycetes</taxon>
        <taxon>Streptosporangiales</taxon>
        <taxon>Nocardiopsidaceae</taxon>
        <taxon>Nocardiopsis</taxon>
    </lineage>
</organism>
<feature type="domain" description="Histidine kinase/HSP90-like ATPase" evidence="12">
    <location>
        <begin position="481"/>
        <end position="570"/>
    </location>
</feature>
<dbReference type="InterPro" id="IPR036890">
    <property type="entry name" value="HATPase_C_sf"/>
</dbReference>
<keyword evidence="14" id="KW-1185">Reference proteome</keyword>
<evidence type="ECO:0000256" key="7">
    <source>
        <dbReference type="ARBA" id="ARBA00022777"/>
    </source>
</evidence>
<name>A0A9W6UK40_9ACTN</name>
<dbReference type="GO" id="GO:0070026">
    <property type="term" value="F:nitric oxide binding"/>
    <property type="evidence" value="ECO:0007669"/>
    <property type="project" value="UniProtKB-ARBA"/>
</dbReference>
<dbReference type="GO" id="GO:0020037">
    <property type="term" value="F:heme binding"/>
    <property type="evidence" value="ECO:0007669"/>
    <property type="project" value="UniProtKB-ARBA"/>
</dbReference>
<evidence type="ECO:0000256" key="8">
    <source>
        <dbReference type="ARBA" id="ARBA00022842"/>
    </source>
</evidence>
<dbReference type="SMART" id="SM00387">
    <property type="entry name" value="HATPase_c"/>
    <property type="match status" value="1"/>
</dbReference>
<evidence type="ECO:0000256" key="9">
    <source>
        <dbReference type="ARBA" id="ARBA00023004"/>
    </source>
</evidence>
<evidence type="ECO:0000256" key="1">
    <source>
        <dbReference type="ARBA" id="ARBA00001946"/>
    </source>
</evidence>
<proteinExistence type="predicted"/>
<gene>
    <name evidence="13" type="ORF">Nans01_38850</name>
</gene>
<dbReference type="PANTHER" id="PTHR24421:SF56">
    <property type="entry name" value="OXYGEN SENSOR HISTIDINE KINASE RESPONSE REGULATOR DOST"/>
    <property type="match status" value="1"/>
</dbReference>
<dbReference type="PANTHER" id="PTHR24421">
    <property type="entry name" value="NITRATE/NITRITE SENSOR PROTEIN NARX-RELATED"/>
    <property type="match status" value="1"/>
</dbReference>
<dbReference type="InterPro" id="IPR003018">
    <property type="entry name" value="GAF"/>
</dbReference>
<dbReference type="Proteomes" id="UP001165092">
    <property type="component" value="Unassembled WGS sequence"/>
</dbReference>
<keyword evidence="6" id="KW-0479">Metal-binding</keyword>
<keyword evidence="5" id="KW-0808">Transferase</keyword>
<dbReference type="GO" id="GO:0019826">
    <property type="term" value="F:oxygen sensor activity"/>
    <property type="evidence" value="ECO:0007669"/>
    <property type="project" value="UniProtKB-ARBA"/>
</dbReference>
<dbReference type="AlphaFoldDB" id="A0A9W6UK40"/>
<evidence type="ECO:0000256" key="6">
    <source>
        <dbReference type="ARBA" id="ARBA00022723"/>
    </source>
</evidence>
<dbReference type="GO" id="GO:0019825">
    <property type="term" value="F:oxygen binding"/>
    <property type="evidence" value="ECO:0007669"/>
    <property type="project" value="UniProtKB-ARBA"/>
</dbReference>
<dbReference type="SMART" id="SM00065">
    <property type="entry name" value="GAF"/>
    <property type="match status" value="2"/>
</dbReference>
<comment type="cofactor">
    <cofactor evidence="1">
        <name>Mg(2+)</name>
        <dbReference type="ChEBI" id="CHEBI:18420"/>
    </cofactor>
</comment>
<feature type="domain" description="GAF" evidence="11">
    <location>
        <begin position="224"/>
        <end position="370"/>
    </location>
</feature>
<evidence type="ECO:0000256" key="2">
    <source>
        <dbReference type="ARBA" id="ARBA00001971"/>
    </source>
</evidence>
<dbReference type="InterPro" id="IPR050482">
    <property type="entry name" value="Sensor_HK_TwoCompSys"/>
</dbReference>
<feature type="domain" description="GAF" evidence="11">
    <location>
        <begin position="56"/>
        <end position="203"/>
    </location>
</feature>
<dbReference type="GO" id="GO:0005524">
    <property type="term" value="F:ATP binding"/>
    <property type="evidence" value="ECO:0007669"/>
    <property type="project" value="UniProtKB-ARBA"/>
</dbReference>
<keyword evidence="10" id="KW-0902">Two-component regulatory system</keyword>
<keyword evidence="7 13" id="KW-0418">Kinase</keyword>
<sequence length="574" mass="62063">MANNAPEPERADLLLPQGQPDELLVEVQERLDRVMLTRDRVHGLLNAVVTIGSGLDLETMLRRIVETSMALVDARYGALGVIGGDGELERFVPVGLDREQIAAIEHWPQGRGVLGLLIKSPRPLRLKNLADHPASRGFPPGHPPMRGFLGVPIRIRDEVFGNLYLTEKADGGHFDEDDEAVVTALATAAGVGIANARLYGQTHRRELWLDASDEITTRLLRGAGADEVLQLIAHRARRMADAELVAIATPDDHDKRLTVRTADGPGSAEWLGRTMDVEGTLVGQAVRNGAPVFADSTQPCGEPALLLHDLGTGPALVVPLGGRDGVMGVLLLARNRGSAPFPASTVHMLHSFADHATVALELARTRSDAERLSILEDRDRIAKDLHDIVIQRLFAIAMSLMGSVRRIDSPDPAHRVRQAVDDLDDTIRQIRSTIFALQNVGGDRPWLRNQILEVVNEATGPLGFSADLRLDGPIDSRVPDHVSEHVLAVLREALSNVARHAGASRVEIRVTVDDAVSIEVTDDGIGIPEQGRRSGLRNLADRARALGGAFEAGPGVRGGTRLHWSAPLDEDCLT</sequence>
<evidence type="ECO:0000313" key="14">
    <source>
        <dbReference type="Proteomes" id="UP001165092"/>
    </source>
</evidence>
<keyword evidence="9" id="KW-0408">Iron</keyword>
<dbReference type="Pfam" id="PF02518">
    <property type="entry name" value="HATPase_c"/>
    <property type="match status" value="1"/>
</dbReference>
<dbReference type="InterPro" id="IPR003594">
    <property type="entry name" value="HATPase_dom"/>
</dbReference>
<evidence type="ECO:0000256" key="4">
    <source>
        <dbReference type="ARBA" id="ARBA00022553"/>
    </source>
</evidence>
<protein>
    <submittedName>
        <fullName evidence="13">Histidine kinase</fullName>
    </submittedName>
</protein>
<comment type="cofactor">
    <cofactor evidence="2">
        <name>heme</name>
        <dbReference type="ChEBI" id="CHEBI:30413"/>
    </cofactor>
</comment>
<dbReference type="GO" id="GO:0070025">
    <property type="term" value="F:carbon monoxide binding"/>
    <property type="evidence" value="ECO:0007669"/>
    <property type="project" value="UniProtKB-ARBA"/>
</dbReference>
<dbReference type="GO" id="GO:0070483">
    <property type="term" value="P:detection of hypoxia"/>
    <property type="evidence" value="ECO:0007669"/>
    <property type="project" value="UniProtKB-ARBA"/>
</dbReference>
<dbReference type="Gene3D" id="3.30.450.40">
    <property type="match status" value="2"/>
</dbReference>
<dbReference type="GO" id="GO:0000155">
    <property type="term" value="F:phosphorelay sensor kinase activity"/>
    <property type="evidence" value="ECO:0007669"/>
    <property type="project" value="InterPro"/>
</dbReference>